<keyword evidence="3" id="KW-1185">Reference proteome</keyword>
<proteinExistence type="predicted"/>
<dbReference type="EMBL" id="BMLX01000004">
    <property type="protein sequence ID" value="GGP22999.1"/>
    <property type="molecule type" value="Genomic_DNA"/>
</dbReference>
<gene>
    <name evidence="2" type="ORF">GCM10010970_29990</name>
</gene>
<evidence type="ECO:0000313" key="3">
    <source>
        <dbReference type="Proteomes" id="UP000637267"/>
    </source>
</evidence>
<protein>
    <submittedName>
        <fullName evidence="2">Uncharacterized protein</fullName>
    </submittedName>
</protein>
<dbReference type="Proteomes" id="UP000637267">
    <property type="component" value="Unassembled WGS sequence"/>
</dbReference>
<evidence type="ECO:0000313" key="2">
    <source>
        <dbReference type="EMBL" id="GGP22999.1"/>
    </source>
</evidence>
<sequence length="55" mass="6527">MKIIMAYFEKYAWQAGQGAERITRRARRDPPDQKWKKIRVTSRNNGNKMAPDQSM</sequence>
<accession>A0ABQ2PBT7</accession>
<feature type="compositionally biased region" description="Polar residues" evidence="1">
    <location>
        <begin position="41"/>
        <end position="55"/>
    </location>
</feature>
<name>A0ABQ2PBT7_9NEIS</name>
<reference evidence="3" key="1">
    <citation type="journal article" date="2019" name="Int. J. Syst. Evol. Microbiol.">
        <title>The Global Catalogue of Microorganisms (GCM) 10K type strain sequencing project: providing services to taxonomists for standard genome sequencing and annotation.</title>
        <authorList>
            <consortium name="The Broad Institute Genomics Platform"/>
            <consortium name="The Broad Institute Genome Sequencing Center for Infectious Disease"/>
            <person name="Wu L."/>
            <person name="Ma J."/>
        </authorList>
    </citation>
    <scope>NUCLEOTIDE SEQUENCE [LARGE SCALE GENOMIC DNA]</scope>
    <source>
        <strain evidence="3">CGMCC 1.8859</strain>
    </source>
</reference>
<evidence type="ECO:0000256" key="1">
    <source>
        <dbReference type="SAM" id="MobiDB-lite"/>
    </source>
</evidence>
<comment type="caution">
    <text evidence="2">The sequence shown here is derived from an EMBL/GenBank/DDBJ whole genome shotgun (WGS) entry which is preliminary data.</text>
</comment>
<feature type="region of interest" description="Disordered" evidence="1">
    <location>
        <begin position="22"/>
        <end position="55"/>
    </location>
</feature>
<organism evidence="2 3">
    <name type="scientific">Silvimonas iriomotensis</name>
    <dbReference type="NCBI Taxonomy" id="449662"/>
    <lineage>
        <taxon>Bacteria</taxon>
        <taxon>Pseudomonadati</taxon>
        <taxon>Pseudomonadota</taxon>
        <taxon>Betaproteobacteria</taxon>
        <taxon>Neisseriales</taxon>
        <taxon>Chitinibacteraceae</taxon>
        <taxon>Silvimonas</taxon>
    </lineage>
</organism>